<evidence type="ECO:0000313" key="2">
    <source>
        <dbReference type="EMBL" id="ACM18710.1"/>
    </source>
</evidence>
<sequence>MAKLLSEQFEITADDLKSRMKSGKPVFLVNLRHHGDWDVGLIKARGALRVADDELEQHLGEIPHDQEIVICYLGPGDRPSVEVAQMLQRKGWRDVHPLRGGFSAYLDAGLPVEDLKGRSIAKKRMLLSGA</sequence>
<dbReference type="PROSITE" id="PS50206">
    <property type="entry name" value="RHODANESE_3"/>
    <property type="match status" value="1"/>
</dbReference>
<protein>
    <submittedName>
        <fullName evidence="2">Rhodanese homology domain superfamily protein</fullName>
    </submittedName>
</protein>
<dbReference type="AlphaFoldDB" id="B9LYX8"/>
<dbReference type="InterPro" id="IPR036873">
    <property type="entry name" value="Rhodanese-like_dom_sf"/>
</dbReference>
<name>B9LYX8_GEODF</name>
<dbReference type="EMBL" id="CP001390">
    <property type="protein sequence ID" value="ACM18710.1"/>
    <property type="molecule type" value="Genomic_DNA"/>
</dbReference>
<dbReference type="OrthoDB" id="5397322at2"/>
<dbReference type="HOGENOM" id="CLU_2023415_0_0_7"/>
<dbReference type="SUPFAM" id="SSF52821">
    <property type="entry name" value="Rhodanese/Cell cycle control phosphatase"/>
    <property type="match status" value="1"/>
</dbReference>
<dbReference type="Proteomes" id="UP000007721">
    <property type="component" value="Chromosome"/>
</dbReference>
<evidence type="ECO:0000259" key="1">
    <source>
        <dbReference type="PROSITE" id="PS50206"/>
    </source>
</evidence>
<proteinExistence type="predicted"/>
<evidence type="ECO:0000313" key="3">
    <source>
        <dbReference type="Proteomes" id="UP000007721"/>
    </source>
</evidence>
<dbReference type="KEGG" id="geo:Geob_0339"/>
<dbReference type="RefSeq" id="WP_012645439.1">
    <property type="nucleotide sequence ID" value="NC_011979.1"/>
</dbReference>
<dbReference type="eggNOG" id="COG0607">
    <property type="taxonomic scope" value="Bacteria"/>
</dbReference>
<dbReference type="Gene3D" id="3.40.250.10">
    <property type="entry name" value="Rhodanese-like domain"/>
    <property type="match status" value="1"/>
</dbReference>
<reference evidence="2 3" key="1">
    <citation type="submission" date="2009-01" db="EMBL/GenBank/DDBJ databases">
        <title>Complete sequence of Geobacter sp. FRC-32.</title>
        <authorList>
            <consortium name="US DOE Joint Genome Institute"/>
            <person name="Lucas S."/>
            <person name="Copeland A."/>
            <person name="Lapidus A."/>
            <person name="Glavina del Rio T."/>
            <person name="Dalin E."/>
            <person name="Tice H."/>
            <person name="Bruce D."/>
            <person name="Goodwin L."/>
            <person name="Pitluck S."/>
            <person name="Saunders E."/>
            <person name="Brettin T."/>
            <person name="Detter J.C."/>
            <person name="Han C."/>
            <person name="Larimer F."/>
            <person name="Land M."/>
            <person name="Hauser L."/>
            <person name="Kyrpides N."/>
            <person name="Ovchinnikova G."/>
            <person name="Kostka J."/>
            <person name="Richardson P."/>
        </authorList>
    </citation>
    <scope>NUCLEOTIDE SEQUENCE [LARGE SCALE GENOMIC DNA]</scope>
    <source>
        <strain evidence="3">DSM 22248 / JCM 15807 / FRC-32</strain>
    </source>
</reference>
<dbReference type="Pfam" id="PF00581">
    <property type="entry name" value="Rhodanese"/>
    <property type="match status" value="1"/>
</dbReference>
<keyword evidence="3" id="KW-1185">Reference proteome</keyword>
<organism evidence="2 3">
    <name type="scientific">Geotalea daltonii (strain DSM 22248 / JCM 15807 / FRC-32)</name>
    <name type="common">Geobacter daltonii</name>
    <dbReference type="NCBI Taxonomy" id="316067"/>
    <lineage>
        <taxon>Bacteria</taxon>
        <taxon>Pseudomonadati</taxon>
        <taxon>Thermodesulfobacteriota</taxon>
        <taxon>Desulfuromonadia</taxon>
        <taxon>Geobacterales</taxon>
        <taxon>Geobacteraceae</taxon>
        <taxon>Geotalea</taxon>
    </lineage>
</organism>
<dbReference type="InterPro" id="IPR001763">
    <property type="entry name" value="Rhodanese-like_dom"/>
</dbReference>
<dbReference type="STRING" id="316067.Geob_0339"/>
<accession>B9LYX8</accession>
<gene>
    <name evidence="2" type="ordered locus">Geob_0339</name>
</gene>
<feature type="domain" description="Rhodanese" evidence="1">
    <location>
        <begin position="46"/>
        <end position="114"/>
    </location>
</feature>